<dbReference type="Gene3D" id="3.40.50.300">
    <property type="entry name" value="P-loop containing nucleotide triphosphate hydrolases"/>
    <property type="match status" value="2"/>
</dbReference>
<dbReference type="InterPro" id="IPR006935">
    <property type="entry name" value="Helicase/UvrB_N"/>
</dbReference>
<dbReference type="SMART" id="SM00490">
    <property type="entry name" value="HELICc"/>
    <property type="match status" value="1"/>
</dbReference>
<dbReference type="InterPro" id="IPR050742">
    <property type="entry name" value="Helicase_Restrict-Modif_Enz"/>
</dbReference>
<dbReference type="GO" id="GO:0004386">
    <property type="term" value="F:helicase activity"/>
    <property type="evidence" value="ECO:0007669"/>
    <property type="project" value="UniProtKB-KW"/>
</dbReference>
<feature type="domain" description="Helicase ATP-binding" evidence="1">
    <location>
        <begin position="18"/>
        <end position="171"/>
    </location>
</feature>
<dbReference type="GO" id="GO:0003677">
    <property type="term" value="F:DNA binding"/>
    <property type="evidence" value="ECO:0007669"/>
    <property type="project" value="InterPro"/>
</dbReference>
<dbReference type="PANTHER" id="PTHR47396">
    <property type="entry name" value="TYPE I RESTRICTION ENZYME ECOKI R PROTEIN"/>
    <property type="match status" value="1"/>
</dbReference>
<keyword evidence="3" id="KW-0347">Helicase</keyword>
<dbReference type="GO" id="GO:0005524">
    <property type="term" value="F:ATP binding"/>
    <property type="evidence" value="ECO:0007669"/>
    <property type="project" value="InterPro"/>
</dbReference>
<keyword evidence="3" id="KW-0067">ATP-binding</keyword>
<dbReference type="InterPro" id="IPR001650">
    <property type="entry name" value="Helicase_C-like"/>
</dbReference>
<reference evidence="3" key="1">
    <citation type="submission" date="2020-04" db="EMBL/GenBank/DDBJ databases">
        <authorList>
            <person name="Chiriac C."/>
            <person name="Salcher M."/>
            <person name="Ghai R."/>
            <person name="Kavagutti S V."/>
        </authorList>
    </citation>
    <scope>NUCLEOTIDE SEQUENCE</scope>
</reference>
<keyword evidence="3" id="KW-0378">Hydrolase</keyword>
<evidence type="ECO:0000259" key="1">
    <source>
        <dbReference type="PROSITE" id="PS51192"/>
    </source>
</evidence>
<dbReference type="EMBL" id="LR796170">
    <property type="protein sequence ID" value="CAB4123285.1"/>
    <property type="molecule type" value="Genomic_DNA"/>
</dbReference>
<accession>A0A6J5KPP2</accession>
<dbReference type="Pfam" id="PF04851">
    <property type="entry name" value="ResIII"/>
    <property type="match status" value="1"/>
</dbReference>
<feature type="domain" description="Helicase C-terminal" evidence="2">
    <location>
        <begin position="250"/>
        <end position="399"/>
    </location>
</feature>
<evidence type="ECO:0000313" key="3">
    <source>
        <dbReference type="EMBL" id="CAB4123285.1"/>
    </source>
</evidence>
<proteinExistence type="predicted"/>
<dbReference type="Pfam" id="PF00271">
    <property type="entry name" value="Helicase_C"/>
    <property type="match status" value="1"/>
</dbReference>
<organism evidence="3">
    <name type="scientific">uncultured Caudovirales phage</name>
    <dbReference type="NCBI Taxonomy" id="2100421"/>
    <lineage>
        <taxon>Viruses</taxon>
        <taxon>Duplodnaviria</taxon>
        <taxon>Heunggongvirae</taxon>
        <taxon>Uroviricota</taxon>
        <taxon>Caudoviricetes</taxon>
        <taxon>Peduoviridae</taxon>
        <taxon>Maltschvirus</taxon>
        <taxon>Maltschvirus maltsch</taxon>
    </lineage>
</organism>
<dbReference type="PROSITE" id="PS51192">
    <property type="entry name" value="HELICASE_ATP_BIND_1"/>
    <property type="match status" value="1"/>
</dbReference>
<evidence type="ECO:0000259" key="2">
    <source>
        <dbReference type="PROSITE" id="PS51194"/>
    </source>
</evidence>
<dbReference type="InterPro" id="IPR027417">
    <property type="entry name" value="P-loop_NTPase"/>
</dbReference>
<gene>
    <name evidence="3" type="ORF">UFOVP40_3</name>
</gene>
<dbReference type="PANTHER" id="PTHR47396:SF1">
    <property type="entry name" value="ATP-DEPENDENT HELICASE IRC3-RELATED"/>
    <property type="match status" value="1"/>
</dbReference>
<name>A0A6J5KPP2_9CAUD</name>
<sequence>MFKKRWYQEEAEFAIFEYFRQGNVGNPIVAMPTGTGKSVVIGNFVRRIFEHWPNQRIMMLTHVKELIEQNAEKLQRIWPTAPLGIYSAGLNSRDMIMPIVFGGVQSVAKAMKRSENDINTPPHMRHFGHRDLVLIDECHLLSPNEDTVYQYVIAELLKINPYLKVVGFTATHYRLKQGMLTDEGLFTDVCYDVTGIESFNKLIVEGYLSPLIPKRTLTEIDVSNISMAGGDFNGKQLQAAVDKDEITYNAVKEIVEQGYNRNCWLIFASGVDNAEHVAAMLQSFGVAAAAVHSKLSDGENGQRIAAFKSGQLRALVNNNKLTTGFDHPPIDLIGMLRPTMSPGLWVQMLGRGTRPSPDSGKENCLVLDFAGNTRRLGPINDPVKPRKPGKGPAGEAPVRICENCGVYNHASARHCCNCGTEFLFETKIFATASNTELLRSDLPIVEYFPVSRVLYNLHEKEGAPPSIKVSYFCGFQMFNEWVCLEHKGMPAKKARDWWRQRHQSEPPDTTHEALRRVSELRVPAKVRVWTNKKYPEVLSYEY</sequence>
<protein>
    <submittedName>
        <fullName evidence="3">SSL2 DNA or RNA helicases of superfamily II</fullName>
    </submittedName>
</protein>
<dbReference type="InterPro" id="IPR014001">
    <property type="entry name" value="Helicase_ATP-bd"/>
</dbReference>
<keyword evidence="3" id="KW-0547">Nucleotide-binding</keyword>
<dbReference type="PROSITE" id="PS51194">
    <property type="entry name" value="HELICASE_CTER"/>
    <property type="match status" value="1"/>
</dbReference>
<dbReference type="GO" id="GO:0016787">
    <property type="term" value="F:hydrolase activity"/>
    <property type="evidence" value="ECO:0007669"/>
    <property type="project" value="InterPro"/>
</dbReference>
<dbReference type="SMART" id="SM00487">
    <property type="entry name" value="DEXDc"/>
    <property type="match status" value="1"/>
</dbReference>
<dbReference type="SUPFAM" id="SSF52540">
    <property type="entry name" value="P-loop containing nucleoside triphosphate hydrolases"/>
    <property type="match status" value="1"/>
</dbReference>